<dbReference type="OrthoDB" id="1491743at2"/>
<evidence type="ECO:0000259" key="2">
    <source>
        <dbReference type="Pfam" id="PF15615"/>
    </source>
</evidence>
<dbReference type="HOGENOM" id="CLU_025050_0_0_10"/>
<dbReference type="Pfam" id="PF13208">
    <property type="entry name" value="TerB_N"/>
    <property type="match status" value="1"/>
</dbReference>
<feature type="domain" description="TerB N-terminal" evidence="1">
    <location>
        <begin position="63"/>
        <end position="255"/>
    </location>
</feature>
<dbReference type="InterPro" id="IPR025266">
    <property type="entry name" value="TerB_N"/>
</dbReference>
<protein>
    <recommendedName>
        <fullName evidence="5">TerB-C domain-containing protein</fullName>
    </recommendedName>
</protein>
<name>F8NAR9_9BACT</name>
<reference evidence="4" key="1">
    <citation type="journal article" date="2011" name="Stand. Genomic Sci.">
        <title>Non-contiguous finished genome sequence of the opportunistic oral pathogen Prevotella multisaccharivorax type strain (PPPA20).</title>
        <authorList>
            <person name="Pati A."/>
            <person name="Gronow S."/>
            <person name="Lu M."/>
            <person name="Lapidus A."/>
            <person name="Nolan M."/>
            <person name="Lucas S."/>
            <person name="Hammon N."/>
            <person name="Deshpande S."/>
            <person name="Cheng J.F."/>
            <person name="Tapia R."/>
            <person name="Han C."/>
            <person name="Goodwin L."/>
            <person name="Pitluck S."/>
            <person name="Liolios K."/>
            <person name="Pagani I."/>
            <person name="Mavromatis K."/>
            <person name="Mikhailova N."/>
            <person name="Huntemann M."/>
            <person name="Chen A."/>
            <person name="Palaniappan K."/>
            <person name="Land M."/>
            <person name="Hauser L."/>
            <person name="Detter J.C."/>
            <person name="Brambilla E.M."/>
            <person name="Rohde M."/>
            <person name="Goker M."/>
            <person name="Woyke T."/>
            <person name="Bristow J."/>
            <person name="Eisen J.A."/>
            <person name="Markowitz V."/>
            <person name="Hugenholtz P."/>
            <person name="Kyrpides N.C."/>
            <person name="Klenk H.P."/>
            <person name="Ivanova N."/>
        </authorList>
    </citation>
    <scope>NUCLEOTIDE SEQUENCE [LARGE SCALE GENOMIC DNA]</scope>
    <source>
        <strain evidence="4">DSM 17128</strain>
    </source>
</reference>
<organism evidence="3 4">
    <name type="scientific">Hallella multisaccharivorax DSM 17128</name>
    <dbReference type="NCBI Taxonomy" id="688246"/>
    <lineage>
        <taxon>Bacteria</taxon>
        <taxon>Pseudomonadati</taxon>
        <taxon>Bacteroidota</taxon>
        <taxon>Bacteroidia</taxon>
        <taxon>Bacteroidales</taxon>
        <taxon>Prevotellaceae</taxon>
        <taxon>Hallella</taxon>
    </lineage>
</organism>
<evidence type="ECO:0008006" key="5">
    <source>
        <dbReference type="Google" id="ProtNLM"/>
    </source>
</evidence>
<proteinExistence type="predicted"/>
<evidence type="ECO:0000259" key="1">
    <source>
        <dbReference type="Pfam" id="PF13208"/>
    </source>
</evidence>
<dbReference type="Proteomes" id="UP000002772">
    <property type="component" value="Unassembled WGS sequence"/>
</dbReference>
<feature type="domain" description="TerB-C" evidence="2">
    <location>
        <begin position="390"/>
        <end position="528"/>
    </location>
</feature>
<dbReference type="EMBL" id="GL945017">
    <property type="protein sequence ID" value="EGN56817.1"/>
    <property type="molecule type" value="Genomic_DNA"/>
</dbReference>
<dbReference type="Pfam" id="PF15615">
    <property type="entry name" value="TerB_C"/>
    <property type="match status" value="1"/>
</dbReference>
<dbReference type="eggNOG" id="ENOG502ZCFF">
    <property type="taxonomic scope" value="Bacteria"/>
</dbReference>
<evidence type="ECO:0000313" key="4">
    <source>
        <dbReference type="Proteomes" id="UP000002772"/>
    </source>
</evidence>
<accession>F8NAR9</accession>
<dbReference type="STRING" id="688246.Premu_1389"/>
<dbReference type="InterPro" id="IPR028932">
    <property type="entry name" value="TerB-C"/>
</dbReference>
<dbReference type="AlphaFoldDB" id="F8NAR9"/>
<sequence>MFMDDYYTDEELDFSQSGSLNDDFGMPEGTDSIHNWDYFEPEDDEPARPSVFESQRTAYHSDSIPEQLRTLLEMIRRQPWQITAGKSFYEQAIFMQDYVDDAEIVGYMNYFPTYRDMTIQQLRSYFTIRHQFRLGKFPDVSLSYIFVYVYETLMKIGVNTAEEGYEILSELNKAYRDSAPKLSRHLTPWLRDYVVYNQLSGHYAEVFASEHRQDEVVRLLAEYAEADCQQLFVTVCSLSKYDLRKGALFTKEKARSVDCVVAVLRRLIPVLEKERHHHIETLFVGKRVKRSVPMFTNAVFYDPAPVRNAEVEVSLQHSYLCRSGLWTRDEYVGADKTFGKLLGIILRETDCQLREAFNVKPRLKPEAAAAPYRSLIHGAMVEWQAEEQRRHATEDAEKRRVSIDYTKLGRIRDDAEVVKDKLLDGITVEKTVPQQVEATRPQPAERPVEDTPVAAQPTATVSEIDRELHFLRLIFSGGDWKQYLRVIHVPEGVMVENINNELIDVVGDIVLEDDGNGLHLIEDYRVDIEKLLSEHG</sequence>
<evidence type="ECO:0000313" key="3">
    <source>
        <dbReference type="EMBL" id="EGN56817.1"/>
    </source>
</evidence>
<gene>
    <name evidence="3" type="ORF">Premu_1389</name>
</gene>
<keyword evidence="4" id="KW-1185">Reference proteome</keyword>